<dbReference type="PROSITE" id="PS00141">
    <property type="entry name" value="ASP_PROTEASE"/>
    <property type="match status" value="2"/>
</dbReference>
<evidence type="ECO:0000313" key="6">
    <source>
        <dbReference type="EMBL" id="KAG0277656.1"/>
    </source>
</evidence>
<comment type="caution">
    <text evidence="6">The sequence shown here is derived from an EMBL/GenBank/DDBJ whole genome shotgun (WGS) entry which is preliminary data.</text>
</comment>
<dbReference type="PANTHER" id="PTHR47966">
    <property type="entry name" value="BETA-SITE APP-CLEAVING ENZYME, ISOFORM A-RELATED"/>
    <property type="match status" value="1"/>
</dbReference>
<proteinExistence type="inferred from homology"/>
<dbReference type="InterPro" id="IPR001461">
    <property type="entry name" value="Aspartic_peptidase_A1"/>
</dbReference>
<dbReference type="Proteomes" id="UP001194696">
    <property type="component" value="Unassembled WGS sequence"/>
</dbReference>
<feature type="domain" description="Peptidase A1" evidence="5">
    <location>
        <begin position="70"/>
        <end position="387"/>
    </location>
</feature>
<dbReference type="EMBL" id="JAAAIM010001540">
    <property type="protein sequence ID" value="KAG0277656.1"/>
    <property type="molecule type" value="Genomic_DNA"/>
</dbReference>
<feature type="chain" id="PRO_5046537853" description="Peptidase A1 domain-containing protein" evidence="4">
    <location>
        <begin position="19"/>
        <end position="403"/>
    </location>
</feature>
<keyword evidence="3" id="KW-0378">Hydrolase</keyword>
<accession>A0ABQ7JKB2</accession>
<organism evidence="6 7">
    <name type="scientific">Linnemannia gamsii</name>
    <dbReference type="NCBI Taxonomy" id="64522"/>
    <lineage>
        <taxon>Eukaryota</taxon>
        <taxon>Fungi</taxon>
        <taxon>Fungi incertae sedis</taxon>
        <taxon>Mucoromycota</taxon>
        <taxon>Mortierellomycotina</taxon>
        <taxon>Mortierellomycetes</taxon>
        <taxon>Mortierellales</taxon>
        <taxon>Mortierellaceae</taxon>
        <taxon>Linnemannia</taxon>
    </lineage>
</organism>
<feature type="signal peptide" evidence="4">
    <location>
        <begin position="1"/>
        <end position="18"/>
    </location>
</feature>
<name>A0ABQ7JKB2_9FUNG</name>
<evidence type="ECO:0000256" key="2">
    <source>
        <dbReference type="ARBA" id="ARBA00022750"/>
    </source>
</evidence>
<dbReference type="Pfam" id="PF00026">
    <property type="entry name" value="Asp"/>
    <property type="match status" value="1"/>
</dbReference>
<dbReference type="PRINTS" id="PR00792">
    <property type="entry name" value="PEPSIN"/>
</dbReference>
<dbReference type="PANTHER" id="PTHR47966:SF51">
    <property type="entry name" value="BETA-SITE APP-CLEAVING ENZYME, ISOFORM A-RELATED"/>
    <property type="match status" value="1"/>
</dbReference>
<evidence type="ECO:0000256" key="4">
    <source>
        <dbReference type="SAM" id="SignalP"/>
    </source>
</evidence>
<evidence type="ECO:0000256" key="1">
    <source>
        <dbReference type="ARBA" id="ARBA00007447"/>
    </source>
</evidence>
<keyword evidence="3" id="KW-0645">Protease</keyword>
<gene>
    <name evidence="6" type="ORF">BGZ96_002782</name>
</gene>
<dbReference type="InterPro" id="IPR021109">
    <property type="entry name" value="Peptidase_aspartic_dom_sf"/>
</dbReference>
<dbReference type="InterPro" id="IPR001969">
    <property type="entry name" value="Aspartic_peptidase_AS"/>
</dbReference>
<sequence length="403" mass="43648">MVNKILLILLLSVACASASPTPRHSSFKATLMRPASPIRLKDVYRRDMKRWAKFDTNSFSIPAINEDVSYTITVGLGTPVTNVSLIFDTGSSNLWVKSTAYNPLNSRTANYLGETFSIQYGSGNASGKEYTDVASLGCYKFTQEFGVSSNFSGFSSTVQGLVGFGPDDLSTNVTSTGEKVLTPVDNLYSTHQISSNVIGVWFQPITNGGIQETNGEITFGGHDSTKYYGKITYVPITTASPASEYWGIDIAEIAFGTTKVTSTIHGIVDTGTTLILLSSAATSSLYEQIPGAKVDNDTTLYIIPPAEVPKLKDITFNIGHRVFVLTPAQYTVPQNQVANIGGKVGTTYSWISSLGDNESGLAFILGQKFLENFYSVYDTTHKRVGLARAVKATCKKRQGRARF</sequence>
<reference evidence="6 7" key="1">
    <citation type="journal article" date="2020" name="Fungal Divers.">
        <title>Resolving the Mortierellaceae phylogeny through synthesis of multi-gene phylogenetics and phylogenomics.</title>
        <authorList>
            <person name="Vandepol N."/>
            <person name="Liber J."/>
            <person name="Desiro A."/>
            <person name="Na H."/>
            <person name="Kennedy M."/>
            <person name="Barry K."/>
            <person name="Grigoriev I.V."/>
            <person name="Miller A.N."/>
            <person name="O'Donnell K."/>
            <person name="Stajich J.E."/>
            <person name="Bonito G."/>
        </authorList>
    </citation>
    <scope>NUCLEOTIDE SEQUENCE [LARGE SCALE GENOMIC DNA]</scope>
    <source>
        <strain evidence="6 7">AD045</strain>
    </source>
</reference>
<keyword evidence="4" id="KW-0732">Signal</keyword>
<keyword evidence="7" id="KW-1185">Reference proteome</keyword>
<protein>
    <recommendedName>
        <fullName evidence="5">Peptidase A1 domain-containing protein</fullName>
    </recommendedName>
</protein>
<dbReference type="InterPro" id="IPR034164">
    <property type="entry name" value="Pepsin-like_dom"/>
</dbReference>
<dbReference type="PROSITE" id="PS51257">
    <property type="entry name" value="PROKAR_LIPOPROTEIN"/>
    <property type="match status" value="1"/>
</dbReference>
<dbReference type="InterPro" id="IPR033121">
    <property type="entry name" value="PEPTIDASE_A1"/>
</dbReference>
<keyword evidence="2 3" id="KW-0064">Aspartyl protease</keyword>
<comment type="similarity">
    <text evidence="1 3">Belongs to the peptidase A1 family.</text>
</comment>
<evidence type="ECO:0000259" key="5">
    <source>
        <dbReference type="PROSITE" id="PS51767"/>
    </source>
</evidence>
<dbReference type="Gene3D" id="2.40.70.10">
    <property type="entry name" value="Acid Proteases"/>
    <property type="match status" value="2"/>
</dbReference>
<evidence type="ECO:0000313" key="7">
    <source>
        <dbReference type="Proteomes" id="UP001194696"/>
    </source>
</evidence>
<evidence type="ECO:0000256" key="3">
    <source>
        <dbReference type="RuleBase" id="RU000454"/>
    </source>
</evidence>
<dbReference type="PROSITE" id="PS51767">
    <property type="entry name" value="PEPTIDASE_A1"/>
    <property type="match status" value="1"/>
</dbReference>
<dbReference type="CDD" id="cd05471">
    <property type="entry name" value="pepsin_like"/>
    <property type="match status" value="1"/>
</dbReference>
<dbReference type="SUPFAM" id="SSF50630">
    <property type="entry name" value="Acid proteases"/>
    <property type="match status" value="1"/>
</dbReference>